<reference evidence="1 2" key="1">
    <citation type="submission" date="2020-06" db="EMBL/GenBank/DDBJ databases">
        <title>Description of novel acetic acid bacteria.</title>
        <authorList>
            <person name="Sombolestani A."/>
        </authorList>
    </citation>
    <scope>NUCLEOTIDE SEQUENCE [LARGE SCALE GENOMIC DNA]</scope>
    <source>
        <strain evidence="1 2">LMG 27010</strain>
    </source>
</reference>
<keyword evidence="2" id="KW-1185">Reference proteome</keyword>
<name>A0A850P8R9_9PROT</name>
<gene>
    <name evidence="1" type="ORF">HUK82_02120</name>
</gene>
<protein>
    <submittedName>
        <fullName evidence="1">Uncharacterized protein</fullName>
    </submittedName>
</protein>
<sequence length="63" mass="7437">MEDEEHEMMKRWDAFDRKRLSAEEPFLENWLANTAQLWRTLHPTADIATRNELVTALAVILLV</sequence>
<dbReference type="RefSeq" id="WP_176612382.1">
    <property type="nucleotide sequence ID" value="NZ_JABXXR010000007.1"/>
</dbReference>
<accession>A0A850P8R9</accession>
<evidence type="ECO:0000313" key="1">
    <source>
        <dbReference type="EMBL" id="NVN39363.1"/>
    </source>
</evidence>
<evidence type="ECO:0000313" key="2">
    <source>
        <dbReference type="Proteomes" id="UP000585665"/>
    </source>
</evidence>
<proteinExistence type="predicted"/>
<dbReference type="AlphaFoldDB" id="A0A850P8R9"/>
<organism evidence="1 2">
    <name type="scientific">Ameyamaea chiangmaiensis</name>
    <dbReference type="NCBI Taxonomy" id="442969"/>
    <lineage>
        <taxon>Bacteria</taxon>
        <taxon>Pseudomonadati</taxon>
        <taxon>Pseudomonadota</taxon>
        <taxon>Alphaproteobacteria</taxon>
        <taxon>Acetobacterales</taxon>
        <taxon>Acetobacteraceae</taxon>
        <taxon>Ameyamaea</taxon>
    </lineage>
</organism>
<dbReference type="EMBL" id="JABXXR010000007">
    <property type="protein sequence ID" value="NVN39363.1"/>
    <property type="molecule type" value="Genomic_DNA"/>
</dbReference>
<dbReference type="Proteomes" id="UP000585665">
    <property type="component" value="Unassembled WGS sequence"/>
</dbReference>
<comment type="caution">
    <text evidence="1">The sequence shown here is derived from an EMBL/GenBank/DDBJ whole genome shotgun (WGS) entry which is preliminary data.</text>
</comment>